<feature type="compositionally biased region" description="Low complexity" evidence="1">
    <location>
        <begin position="65"/>
        <end position="76"/>
    </location>
</feature>
<dbReference type="EMBL" id="MU860058">
    <property type="protein sequence ID" value="KAK4239663.1"/>
    <property type="molecule type" value="Genomic_DNA"/>
</dbReference>
<gene>
    <name evidence="2" type="ORF">C8A03DRAFT_13970</name>
</gene>
<feature type="compositionally biased region" description="Polar residues" evidence="1">
    <location>
        <begin position="1"/>
        <end position="13"/>
    </location>
</feature>
<accession>A0AAN7CEV4</accession>
<dbReference type="Proteomes" id="UP001303760">
    <property type="component" value="Unassembled WGS sequence"/>
</dbReference>
<organism evidence="2 3">
    <name type="scientific">Achaetomium macrosporum</name>
    <dbReference type="NCBI Taxonomy" id="79813"/>
    <lineage>
        <taxon>Eukaryota</taxon>
        <taxon>Fungi</taxon>
        <taxon>Dikarya</taxon>
        <taxon>Ascomycota</taxon>
        <taxon>Pezizomycotina</taxon>
        <taxon>Sordariomycetes</taxon>
        <taxon>Sordariomycetidae</taxon>
        <taxon>Sordariales</taxon>
        <taxon>Chaetomiaceae</taxon>
        <taxon>Achaetomium</taxon>
    </lineage>
</organism>
<feature type="compositionally biased region" description="Polar residues" evidence="1">
    <location>
        <begin position="38"/>
        <end position="58"/>
    </location>
</feature>
<name>A0AAN7CEV4_9PEZI</name>
<protein>
    <submittedName>
        <fullName evidence="2">Uncharacterized protein</fullName>
    </submittedName>
</protein>
<evidence type="ECO:0000256" key="1">
    <source>
        <dbReference type="SAM" id="MobiDB-lite"/>
    </source>
</evidence>
<keyword evidence="3" id="KW-1185">Reference proteome</keyword>
<sequence>MSATRETFSMPQLSQPPPPDLGTYARLMHQHTKRQMEAISQFSQSPPGSNRRNQNSPTGMPDGVSSRNSSQHSHQS</sequence>
<reference evidence="2" key="1">
    <citation type="journal article" date="2023" name="Mol. Phylogenet. Evol.">
        <title>Genome-scale phylogeny and comparative genomics of the fungal order Sordariales.</title>
        <authorList>
            <person name="Hensen N."/>
            <person name="Bonometti L."/>
            <person name="Westerberg I."/>
            <person name="Brannstrom I.O."/>
            <person name="Guillou S."/>
            <person name="Cros-Aarteil S."/>
            <person name="Calhoun S."/>
            <person name="Haridas S."/>
            <person name="Kuo A."/>
            <person name="Mondo S."/>
            <person name="Pangilinan J."/>
            <person name="Riley R."/>
            <person name="LaButti K."/>
            <person name="Andreopoulos B."/>
            <person name="Lipzen A."/>
            <person name="Chen C."/>
            <person name="Yan M."/>
            <person name="Daum C."/>
            <person name="Ng V."/>
            <person name="Clum A."/>
            <person name="Steindorff A."/>
            <person name="Ohm R.A."/>
            <person name="Martin F."/>
            <person name="Silar P."/>
            <person name="Natvig D.O."/>
            <person name="Lalanne C."/>
            <person name="Gautier V."/>
            <person name="Ament-Velasquez S.L."/>
            <person name="Kruys A."/>
            <person name="Hutchinson M.I."/>
            <person name="Powell A.J."/>
            <person name="Barry K."/>
            <person name="Miller A.N."/>
            <person name="Grigoriev I.V."/>
            <person name="Debuchy R."/>
            <person name="Gladieux P."/>
            <person name="Hiltunen Thoren M."/>
            <person name="Johannesson H."/>
        </authorList>
    </citation>
    <scope>NUCLEOTIDE SEQUENCE</scope>
    <source>
        <strain evidence="2">CBS 532.94</strain>
    </source>
</reference>
<comment type="caution">
    <text evidence="2">The sequence shown here is derived from an EMBL/GenBank/DDBJ whole genome shotgun (WGS) entry which is preliminary data.</text>
</comment>
<reference evidence="2" key="2">
    <citation type="submission" date="2023-05" db="EMBL/GenBank/DDBJ databases">
        <authorList>
            <consortium name="Lawrence Berkeley National Laboratory"/>
            <person name="Steindorff A."/>
            <person name="Hensen N."/>
            <person name="Bonometti L."/>
            <person name="Westerberg I."/>
            <person name="Brannstrom I.O."/>
            <person name="Guillou S."/>
            <person name="Cros-Aarteil S."/>
            <person name="Calhoun S."/>
            <person name="Haridas S."/>
            <person name="Kuo A."/>
            <person name="Mondo S."/>
            <person name="Pangilinan J."/>
            <person name="Riley R."/>
            <person name="Labutti K."/>
            <person name="Andreopoulos B."/>
            <person name="Lipzen A."/>
            <person name="Chen C."/>
            <person name="Yanf M."/>
            <person name="Daum C."/>
            <person name="Ng V."/>
            <person name="Clum A."/>
            <person name="Ohm R."/>
            <person name="Martin F."/>
            <person name="Silar P."/>
            <person name="Natvig D."/>
            <person name="Lalanne C."/>
            <person name="Gautier V."/>
            <person name="Ament-Velasquez S.L."/>
            <person name="Kruys A."/>
            <person name="Hutchinson M.I."/>
            <person name="Powell A.J."/>
            <person name="Barry K."/>
            <person name="Miller A.N."/>
            <person name="Grigoriev I.V."/>
            <person name="Debuchy R."/>
            <person name="Gladieux P."/>
            <person name="Thoren M.H."/>
            <person name="Johannesson H."/>
        </authorList>
    </citation>
    <scope>NUCLEOTIDE SEQUENCE</scope>
    <source>
        <strain evidence="2">CBS 532.94</strain>
    </source>
</reference>
<feature type="region of interest" description="Disordered" evidence="1">
    <location>
        <begin position="1"/>
        <end position="76"/>
    </location>
</feature>
<proteinExistence type="predicted"/>
<dbReference type="AlphaFoldDB" id="A0AAN7CEV4"/>
<evidence type="ECO:0000313" key="3">
    <source>
        <dbReference type="Proteomes" id="UP001303760"/>
    </source>
</evidence>
<evidence type="ECO:0000313" key="2">
    <source>
        <dbReference type="EMBL" id="KAK4239663.1"/>
    </source>
</evidence>